<evidence type="ECO:0000259" key="4">
    <source>
        <dbReference type="Pfam" id="PF02357"/>
    </source>
</evidence>
<dbReference type="EMBL" id="SMFP01000022">
    <property type="protein sequence ID" value="TDE34140.1"/>
    <property type="molecule type" value="Genomic_DNA"/>
</dbReference>
<dbReference type="InterPro" id="IPR036735">
    <property type="entry name" value="NGN_dom_sf"/>
</dbReference>
<dbReference type="Proteomes" id="UP000294662">
    <property type="component" value="Unassembled WGS sequence"/>
</dbReference>
<evidence type="ECO:0000256" key="2">
    <source>
        <dbReference type="ARBA" id="ARBA00023015"/>
    </source>
</evidence>
<keyword evidence="6" id="KW-1185">Reference proteome</keyword>
<dbReference type="PANTHER" id="PTHR30265:SF4">
    <property type="entry name" value="KOW MOTIF FAMILY PROTEIN, EXPRESSED"/>
    <property type="match status" value="1"/>
</dbReference>
<organism evidence="5 6">
    <name type="scientific">Antarcticimicrobium sediminis</name>
    <dbReference type="NCBI Taxonomy" id="2546227"/>
    <lineage>
        <taxon>Bacteria</taxon>
        <taxon>Pseudomonadati</taxon>
        <taxon>Pseudomonadota</taxon>
        <taxon>Alphaproteobacteria</taxon>
        <taxon>Rhodobacterales</taxon>
        <taxon>Paracoccaceae</taxon>
        <taxon>Antarcticimicrobium</taxon>
    </lineage>
</organism>
<dbReference type="AlphaFoldDB" id="A0A4R5EIE6"/>
<dbReference type="InterPro" id="IPR006645">
    <property type="entry name" value="NGN-like_dom"/>
</dbReference>
<gene>
    <name evidence="5" type="ORF">E1B25_20335</name>
</gene>
<protein>
    <recommendedName>
        <fullName evidence="4">NusG-like N-terminal domain-containing protein</fullName>
    </recommendedName>
</protein>
<dbReference type="InterPro" id="IPR014722">
    <property type="entry name" value="Rib_uL2_dom2"/>
</dbReference>
<keyword evidence="3" id="KW-0804">Transcription</keyword>
<dbReference type="CDD" id="cd06091">
    <property type="entry name" value="KOW_NusG"/>
    <property type="match status" value="1"/>
</dbReference>
<dbReference type="Gene3D" id="2.30.30.30">
    <property type="match status" value="1"/>
</dbReference>
<evidence type="ECO:0000313" key="6">
    <source>
        <dbReference type="Proteomes" id="UP000294662"/>
    </source>
</evidence>
<feature type="domain" description="NusG-like N-terminal" evidence="4">
    <location>
        <begin position="61"/>
        <end position="141"/>
    </location>
</feature>
<dbReference type="SUPFAM" id="SSF82679">
    <property type="entry name" value="N-utilization substance G protein NusG, N-terminal domain"/>
    <property type="match status" value="1"/>
</dbReference>
<name>A0A4R5EIE6_9RHOB</name>
<sequence>MMGTIIAQDMQWFAVRVKRKQAGGIRKVTVGGKFEAYRDRAGRIRKRRVDGTGDRVFLPEHILRRAGFEVFLPVKKVLRRKNRFGPDKVFVSQPLLADWLFVGWPAFESRWHVLMELDVVTGVMGTGGHPVRISSARMMRLMRQWGGGHLSPECHRMAKSAQAHVAGDVFRVPDGPFEDFKFTVVDATAKSVRGVIDIFGRETPLEIQADKLPDRDGDRVGDVAMPIDADGGGAFDPGLSACICGHRMATVVPDVDGFCITCGNCGRRAAVGSDTESAARSRWNQWLAVMS</sequence>
<evidence type="ECO:0000256" key="1">
    <source>
        <dbReference type="ARBA" id="ARBA00022814"/>
    </source>
</evidence>
<dbReference type="Pfam" id="PF02357">
    <property type="entry name" value="NusG"/>
    <property type="match status" value="1"/>
</dbReference>
<evidence type="ECO:0000256" key="3">
    <source>
        <dbReference type="ARBA" id="ARBA00023163"/>
    </source>
</evidence>
<dbReference type="Gene3D" id="3.30.70.940">
    <property type="entry name" value="NusG, N-terminal domain"/>
    <property type="match status" value="1"/>
</dbReference>
<evidence type="ECO:0000313" key="5">
    <source>
        <dbReference type="EMBL" id="TDE34140.1"/>
    </source>
</evidence>
<reference evidence="5 6" key="1">
    <citation type="submission" date="2019-03" db="EMBL/GenBank/DDBJ databases">
        <authorList>
            <person name="Zhang S."/>
        </authorList>
    </citation>
    <scope>NUCLEOTIDE SEQUENCE [LARGE SCALE GENOMIC DNA]</scope>
    <source>
        <strain evidence="5 6">S4J41</strain>
    </source>
</reference>
<dbReference type="InterPro" id="IPR043425">
    <property type="entry name" value="NusG-like"/>
</dbReference>
<dbReference type="PANTHER" id="PTHR30265">
    <property type="entry name" value="RHO-INTERACTING TRANSCRIPTION TERMINATION FACTOR NUSG"/>
    <property type="match status" value="1"/>
</dbReference>
<keyword evidence="1" id="KW-0889">Transcription antitermination</keyword>
<dbReference type="GO" id="GO:0031564">
    <property type="term" value="P:transcription antitermination"/>
    <property type="evidence" value="ECO:0007669"/>
    <property type="project" value="UniProtKB-KW"/>
</dbReference>
<keyword evidence="2" id="KW-0805">Transcription regulation</keyword>
<dbReference type="GO" id="GO:0006354">
    <property type="term" value="P:DNA-templated transcription elongation"/>
    <property type="evidence" value="ECO:0007669"/>
    <property type="project" value="InterPro"/>
</dbReference>
<proteinExistence type="predicted"/>
<comment type="caution">
    <text evidence="5">The sequence shown here is derived from an EMBL/GenBank/DDBJ whole genome shotgun (WGS) entry which is preliminary data.</text>
</comment>
<accession>A0A4R5EIE6</accession>